<dbReference type="InterPro" id="IPR016187">
    <property type="entry name" value="CTDL_fold"/>
</dbReference>
<evidence type="ECO:0000259" key="4">
    <source>
        <dbReference type="PROSITE" id="PS50041"/>
    </source>
</evidence>
<dbReference type="InterPro" id="IPR001304">
    <property type="entry name" value="C-type_lectin-like"/>
</dbReference>
<proteinExistence type="predicted"/>
<dbReference type="PRINTS" id="PR00313">
    <property type="entry name" value="CABNDNGRPT"/>
</dbReference>
<dbReference type="NCBIfam" id="TIGR03661">
    <property type="entry name" value="T1SS_VCA0849"/>
    <property type="match status" value="1"/>
</dbReference>
<dbReference type="InterPro" id="IPR018511">
    <property type="entry name" value="Hemolysin-typ_Ca-bd_CS"/>
</dbReference>
<dbReference type="GO" id="GO:0005576">
    <property type="term" value="C:extracellular region"/>
    <property type="evidence" value="ECO:0007669"/>
    <property type="project" value="UniProtKB-SubCell"/>
</dbReference>
<evidence type="ECO:0000256" key="1">
    <source>
        <dbReference type="ARBA" id="ARBA00004613"/>
    </source>
</evidence>
<dbReference type="InterPro" id="IPR016186">
    <property type="entry name" value="C-type_lectin-like/link_sf"/>
</dbReference>
<organism evidence="5 6">
    <name type="scientific">Micavibrio aeruginosavorus</name>
    <dbReference type="NCBI Taxonomy" id="349221"/>
    <lineage>
        <taxon>Bacteria</taxon>
        <taxon>Pseudomonadati</taxon>
        <taxon>Bdellovibrionota</taxon>
        <taxon>Bdellovibrionia</taxon>
        <taxon>Bdellovibrionales</taxon>
        <taxon>Pseudobdellovibrionaceae</taxon>
        <taxon>Micavibrio</taxon>
    </lineage>
</organism>
<dbReference type="Pfam" id="PF13385">
    <property type="entry name" value="Laminin_G_3"/>
    <property type="match status" value="1"/>
</dbReference>
<accession>A0A7T5UI84</accession>
<dbReference type="PANTHER" id="PTHR38340">
    <property type="entry name" value="S-LAYER PROTEIN"/>
    <property type="match status" value="1"/>
</dbReference>
<evidence type="ECO:0000256" key="3">
    <source>
        <dbReference type="SAM" id="MobiDB-lite"/>
    </source>
</evidence>
<dbReference type="Pfam" id="PF00353">
    <property type="entry name" value="HemolysinCabind"/>
    <property type="match status" value="10"/>
</dbReference>
<comment type="subcellular location">
    <subcellularLocation>
        <location evidence="1">Secreted</location>
    </subcellularLocation>
</comment>
<dbReference type="PROSITE" id="PS00330">
    <property type="entry name" value="HEMOLYSIN_CALCIUM"/>
    <property type="match status" value="5"/>
</dbReference>
<dbReference type="GO" id="GO:0005509">
    <property type="term" value="F:calcium ion binding"/>
    <property type="evidence" value="ECO:0007669"/>
    <property type="project" value="InterPro"/>
</dbReference>
<dbReference type="Pfam" id="PF00059">
    <property type="entry name" value="Lectin_C"/>
    <property type="match status" value="1"/>
</dbReference>
<reference evidence="5 6" key="1">
    <citation type="submission" date="2020-07" db="EMBL/GenBank/DDBJ databases">
        <title>Huge and variable diversity of episymbiotic CPR bacteria and DPANN archaea in groundwater ecosystems.</title>
        <authorList>
            <person name="He C.Y."/>
            <person name="Keren R."/>
            <person name="Whittaker M."/>
            <person name="Farag I.F."/>
            <person name="Doudna J."/>
            <person name="Cate J.H.D."/>
            <person name="Banfield J.F."/>
        </authorList>
    </citation>
    <scope>NUCLEOTIDE SEQUENCE [LARGE SCALE GENOMIC DNA]</scope>
    <source>
        <strain evidence="5">NC_groundwater_70_Ag_B-0.1um_54_66</strain>
    </source>
</reference>
<dbReference type="EMBL" id="CP066681">
    <property type="protein sequence ID" value="QQG36423.1"/>
    <property type="molecule type" value="Genomic_DNA"/>
</dbReference>
<dbReference type="SUPFAM" id="SSF56436">
    <property type="entry name" value="C-type lectin-like"/>
    <property type="match status" value="1"/>
</dbReference>
<name>A0A7T5UI84_9BACT</name>
<dbReference type="InterPro" id="IPR013320">
    <property type="entry name" value="ConA-like_dom_sf"/>
</dbReference>
<dbReference type="SUPFAM" id="SSF49899">
    <property type="entry name" value="Concanavalin A-like lectins/glucanases"/>
    <property type="match status" value="1"/>
</dbReference>
<sequence>MAFFHFEIDASATYSLTAPTLEVLVDGIVVSSAQITEHTGSGLDYLRFELEYSGTYPGTLQFRFNDGGEGGRNIVIDAVRVNGWLVDTTYISMMTLLNGQTSSVSTAAVDHLFGRTPPVLGDLPAETMTGTTGDDRLIGGSQPEIINAGNGADRVRGRDDSDAVFGGGGNDTIYGGGGNDIVVADDGDDFLYGEAGNDLLHGGDGNDVINGGLGHDLLNGGLGADYLIGEGGDDILYGEDGNDTLNGGAGNDFLMGDGGADIVFGGAGNDTVYGGLDQDELYGGAGDDVMYGEGGDDLIFGGAGGDSLYGNNGVDNIAGGLGNDIIEGNDGDDTVNGDAGNDTIDGGAGNDTLDGGADNDTLTYTTASSAITVSLAVSGAQTTGGAGTDVIVNFENLTGSDYNDKLTGSGGANTIVAGLGDDIVEGGAGNDTLQGGGGTDTLVYTSASAAVNVNLLTGAVTGGAGSDAVSQFENVLGSSYNDTLTGDGGNNILSGAAGSDTLNGDDGNDTLYAVSTGVTVFSTNFNSGTESFTYADNTFGGTGGAYVSGSRNTADGVNGNGCLEVFFDGTNATAQGTMSGAHTRSFTVSQEVAEAVATFQYKVIRAGTYETNEDTYVYVEVDGVKFGLNSNNYITRMESDGGDPTYDTGWRSVTLNLGTLAQGNHTISLGGLVEGKDNANEDSTIRFDNIYIGTAVVTDDAYSNALNGGNGTDTLYGSAGTDSLNGGAGDDILYSASVASVTSASILAAYSGVAYNATTNSFYRYVTTTRTWEAANSAATADLINGVSGHLAHSNSATENSYLDTLSGSSNIWLGGSDGAVNGEWRWIGGPNDGTQFWQGQSGGSAVGGAYTNWNTNEPNDYNGFEANIEMYNGGRWNDQLPGTTRAYVVEWEASQILVTGNTTTLAGGDGLDTLYGGAGADIFLFEAANAYNDTDAINGFDYVDGDKLDLSDLLSGYDSLTENLADFVMVSDGTATDSYMAAMKNYDALLYYRLGETSGGTAADTMGVLNGSYINTPTLNVADFNGGLSNNAVEFNGTNEYVRINDNAVFDLGAATFMAWFRSDTNSATQQTVMSKDGSSGGQFQIGVTTDDGDIVGLLQNGGGAAINFDIDQSVALNTWYHLAISFSTSSGVEVYLNGSSIYTNASFTTALGSNYDFLIGAENRGGNNTVSRYFNGRIDEVTVFNYKMGDQTIANIYNAGVNATDGAVADGVYVDMAGTGDFDSGSRIADFTGSTAVLNTLDMLSGGYIVT</sequence>
<evidence type="ECO:0000313" key="5">
    <source>
        <dbReference type="EMBL" id="QQG36423.1"/>
    </source>
</evidence>
<keyword evidence="2" id="KW-0964">Secreted</keyword>
<dbReference type="InterPro" id="IPR011049">
    <property type="entry name" value="Serralysin-like_metalloprot_C"/>
</dbReference>
<dbReference type="AlphaFoldDB" id="A0A7T5UI84"/>
<dbReference type="Proteomes" id="UP000595362">
    <property type="component" value="Chromosome"/>
</dbReference>
<dbReference type="Gene3D" id="2.60.120.200">
    <property type="match status" value="1"/>
</dbReference>
<evidence type="ECO:0000256" key="2">
    <source>
        <dbReference type="ARBA" id="ARBA00022525"/>
    </source>
</evidence>
<dbReference type="SUPFAM" id="SSF51120">
    <property type="entry name" value="beta-Roll"/>
    <property type="match status" value="4"/>
</dbReference>
<dbReference type="Gene3D" id="2.150.10.10">
    <property type="entry name" value="Serralysin-like metalloprotease, C-terminal"/>
    <property type="match status" value="8"/>
</dbReference>
<dbReference type="PANTHER" id="PTHR38340:SF1">
    <property type="entry name" value="S-LAYER PROTEIN"/>
    <property type="match status" value="1"/>
</dbReference>
<protein>
    <submittedName>
        <fullName evidence="5">Type I secretion C-terminal target domain-containing protein</fullName>
    </submittedName>
</protein>
<feature type="domain" description="C-type lectin" evidence="4">
    <location>
        <begin position="758"/>
        <end position="891"/>
    </location>
</feature>
<dbReference type="InterPro" id="IPR019960">
    <property type="entry name" value="T1SS_VCA0849"/>
</dbReference>
<dbReference type="InterPro" id="IPR050557">
    <property type="entry name" value="RTX_toxin/Mannuronan_C5-epim"/>
</dbReference>
<feature type="region of interest" description="Disordered" evidence="3">
    <location>
        <begin position="329"/>
        <end position="354"/>
    </location>
</feature>
<evidence type="ECO:0000313" key="6">
    <source>
        <dbReference type="Proteomes" id="UP000595362"/>
    </source>
</evidence>
<dbReference type="InterPro" id="IPR001343">
    <property type="entry name" value="Hemolysn_Ca-bd"/>
</dbReference>
<gene>
    <name evidence="5" type="ORF">HYS17_01115</name>
</gene>
<dbReference type="PROSITE" id="PS50041">
    <property type="entry name" value="C_TYPE_LECTIN_2"/>
    <property type="match status" value="1"/>
</dbReference>
<dbReference type="Gene3D" id="3.10.100.10">
    <property type="entry name" value="Mannose-Binding Protein A, subunit A"/>
    <property type="match status" value="1"/>
</dbReference>